<evidence type="ECO:0000256" key="5">
    <source>
        <dbReference type="ARBA" id="ARBA00023002"/>
    </source>
</evidence>
<comment type="caution">
    <text evidence="7">The sequence shown here is derived from an EMBL/GenBank/DDBJ whole genome shotgun (WGS) entry which is preliminary data.</text>
</comment>
<evidence type="ECO:0000256" key="2">
    <source>
        <dbReference type="ARBA" id="ARBA00009760"/>
    </source>
</evidence>
<evidence type="ECO:0000256" key="3">
    <source>
        <dbReference type="ARBA" id="ARBA00012598"/>
    </source>
</evidence>
<evidence type="ECO:0000256" key="1">
    <source>
        <dbReference type="ARBA" id="ARBA00004831"/>
    </source>
</evidence>
<dbReference type="PANTHER" id="PTHR42874">
    <property type="entry name" value="URICASE"/>
    <property type="match status" value="1"/>
</dbReference>
<dbReference type="GO" id="GO:0006145">
    <property type="term" value="P:purine nucleobase catabolic process"/>
    <property type="evidence" value="ECO:0007669"/>
    <property type="project" value="TreeGrafter"/>
</dbReference>
<evidence type="ECO:0000313" key="7">
    <source>
        <dbReference type="EMBL" id="CAA2980923.1"/>
    </source>
</evidence>
<gene>
    <name evidence="7" type="ORF">OLEA9_A086883</name>
</gene>
<dbReference type="GO" id="GO:0005777">
    <property type="term" value="C:peroxisome"/>
    <property type="evidence" value="ECO:0007669"/>
    <property type="project" value="TreeGrafter"/>
</dbReference>
<comment type="similarity">
    <text evidence="2">Belongs to the uricase family.</text>
</comment>
<keyword evidence="8" id="KW-1185">Reference proteome</keyword>
<sequence length="126" mass="14159">MAAKIGDSIGGLILEQRHGKSRVRVGRVWKDQKGRHHFVEWNVSISLLSDCLPAYVNADNSDIVATDTMKNTVIPLAQWIEEIQTTNAVLSKHQVSSRWEALFYKKDASYEESKGNDFSELANPTV</sequence>
<dbReference type="SUPFAM" id="SSF55620">
    <property type="entry name" value="Tetrahydrobiopterin biosynthesis enzymes-like"/>
    <property type="match status" value="1"/>
</dbReference>
<keyword evidence="5" id="KW-0560">Oxidoreductase</keyword>
<dbReference type="EMBL" id="CACTIH010003659">
    <property type="protein sequence ID" value="CAA2980923.1"/>
    <property type="molecule type" value="Genomic_DNA"/>
</dbReference>
<organism evidence="7 8">
    <name type="scientific">Olea europaea subsp. europaea</name>
    <dbReference type="NCBI Taxonomy" id="158383"/>
    <lineage>
        <taxon>Eukaryota</taxon>
        <taxon>Viridiplantae</taxon>
        <taxon>Streptophyta</taxon>
        <taxon>Embryophyta</taxon>
        <taxon>Tracheophyta</taxon>
        <taxon>Spermatophyta</taxon>
        <taxon>Magnoliopsida</taxon>
        <taxon>eudicotyledons</taxon>
        <taxon>Gunneridae</taxon>
        <taxon>Pentapetalae</taxon>
        <taxon>asterids</taxon>
        <taxon>lamiids</taxon>
        <taxon>Lamiales</taxon>
        <taxon>Oleaceae</taxon>
        <taxon>Oleeae</taxon>
        <taxon>Olea</taxon>
    </lineage>
</organism>
<dbReference type="GO" id="GO:0004846">
    <property type="term" value="F:urate oxidase activity"/>
    <property type="evidence" value="ECO:0007669"/>
    <property type="project" value="UniProtKB-EC"/>
</dbReference>
<reference evidence="7 8" key="1">
    <citation type="submission" date="2019-12" db="EMBL/GenBank/DDBJ databases">
        <authorList>
            <person name="Alioto T."/>
            <person name="Alioto T."/>
            <person name="Gomez Garrido J."/>
        </authorList>
    </citation>
    <scope>NUCLEOTIDE SEQUENCE [LARGE SCALE GENOMIC DNA]</scope>
</reference>
<comment type="pathway">
    <text evidence="1">Purine metabolism; urate degradation; (S)-allantoin from urate: step 1/3.</text>
</comment>
<dbReference type="GO" id="GO:0019628">
    <property type="term" value="P:urate catabolic process"/>
    <property type="evidence" value="ECO:0007669"/>
    <property type="project" value="TreeGrafter"/>
</dbReference>
<evidence type="ECO:0000256" key="6">
    <source>
        <dbReference type="ARBA" id="ARBA00031317"/>
    </source>
</evidence>
<dbReference type="Gramene" id="OE9A086883T1">
    <property type="protein sequence ID" value="OE9A086883C1"/>
    <property type="gene ID" value="OE9A086883"/>
</dbReference>
<dbReference type="OrthoDB" id="9992118at2759"/>
<evidence type="ECO:0000313" key="8">
    <source>
        <dbReference type="Proteomes" id="UP000594638"/>
    </source>
</evidence>
<dbReference type="EC" id="1.7.3.3" evidence="3"/>
<proteinExistence type="inferred from homology"/>
<dbReference type="Pfam" id="PF01014">
    <property type="entry name" value="Uricase"/>
    <property type="match status" value="1"/>
</dbReference>
<dbReference type="Gene3D" id="3.10.270.10">
    <property type="entry name" value="Urate Oxidase"/>
    <property type="match status" value="1"/>
</dbReference>
<dbReference type="PANTHER" id="PTHR42874:SF1">
    <property type="entry name" value="URICASE"/>
    <property type="match status" value="1"/>
</dbReference>
<evidence type="ECO:0000256" key="4">
    <source>
        <dbReference type="ARBA" id="ARBA00022631"/>
    </source>
</evidence>
<dbReference type="AlphaFoldDB" id="A0A8S0RNU7"/>
<keyword evidence="4" id="KW-0659">Purine metabolism</keyword>
<dbReference type="PRINTS" id="PR00093">
    <property type="entry name" value="URICASE"/>
</dbReference>
<name>A0A8S0RNU7_OLEEU</name>
<accession>A0A8S0RNU7</accession>
<protein>
    <recommendedName>
        <fullName evidence="3">factor independent urate hydroxylase</fullName>
        <ecNumber evidence="3">1.7.3.3</ecNumber>
    </recommendedName>
    <alternativeName>
        <fullName evidence="6">Urate oxidase</fullName>
    </alternativeName>
</protein>
<dbReference type="InterPro" id="IPR002042">
    <property type="entry name" value="Uricase"/>
</dbReference>
<dbReference type="Proteomes" id="UP000594638">
    <property type="component" value="Unassembled WGS sequence"/>
</dbReference>